<reference evidence="2" key="1">
    <citation type="journal article" date="2016" name="Nature">
        <title>The genome of the seagrass Zostera marina reveals angiosperm adaptation to the sea.</title>
        <authorList>
            <person name="Olsen J.L."/>
            <person name="Rouze P."/>
            <person name="Verhelst B."/>
            <person name="Lin Y.-C."/>
            <person name="Bayer T."/>
            <person name="Collen J."/>
            <person name="Dattolo E."/>
            <person name="De Paoli E."/>
            <person name="Dittami S."/>
            <person name="Maumus F."/>
            <person name="Michel G."/>
            <person name="Kersting A."/>
            <person name="Lauritano C."/>
            <person name="Lohaus R."/>
            <person name="Toepel M."/>
            <person name="Tonon T."/>
            <person name="Vanneste K."/>
            <person name="Amirebrahimi M."/>
            <person name="Brakel J."/>
            <person name="Bostroem C."/>
            <person name="Chovatia M."/>
            <person name="Grimwood J."/>
            <person name="Jenkins J.W."/>
            <person name="Jueterbock A."/>
            <person name="Mraz A."/>
            <person name="Stam W.T."/>
            <person name="Tice H."/>
            <person name="Bornberg-Bauer E."/>
            <person name="Green P.J."/>
            <person name="Pearson G.A."/>
            <person name="Procaccini G."/>
            <person name="Duarte C.M."/>
            <person name="Schmutz J."/>
            <person name="Reusch T.B.H."/>
            <person name="Van de Peer Y."/>
        </authorList>
    </citation>
    <scope>NUCLEOTIDE SEQUENCE [LARGE SCALE GENOMIC DNA]</scope>
    <source>
        <strain evidence="2">cv. Finnish</strain>
    </source>
</reference>
<proteinExistence type="predicted"/>
<sequence length="45" mass="5413">MFSWLLVIKDRRNHDLIVEGHTDGNHMVKRLKELNNYIVPADYFN</sequence>
<comment type="caution">
    <text evidence="1">The sequence shown here is derived from an EMBL/GenBank/DDBJ whole genome shotgun (WGS) entry which is preliminary data.</text>
</comment>
<name>A0A0K9NQ66_ZOSMR</name>
<accession>A0A0K9NQ66</accession>
<feature type="non-terminal residue" evidence="1">
    <location>
        <position position="45"/>
    </location>
</feature>
<gene>
    <name evidence="1" type="ORF">ZOSMA_7216G00010</name>
</gene>
<evidence type="ECO:0000313" key="2">
    <source>
        <dbReference type="Proteomes" id="UP000036987"/>
    </source>
</evidence>
<dbReference type="EMBL" id="LFYR01001844">
    <property type="protein sequence ID" value="KMZ58934.1"/>
    <property type="molecule type" value="Genomic_DNA"/>
</dbReference>
<organism evidence="1 2">
    <name type="scientific">Zostera marina</name>
    <name type="common">Eelgrass</name>
    <dbReference type="NCBI Taxonomy" id="29655"/>
    <lineage>
        <taxon>Eukaryota</taxon>
        <taxon>Viridiplantae</taxon>
        <taxon>Streptophyta</taxon>
        <taxon>Embryophyta</taxon>
        <taxon>Tracheophyta</taxon>
        <taxon>Spermatophyta</taxon>
        <taxon>Magnoliopsida</taxon>
        <taxon>Liliopsida</taxon>
        <taxon>Zosteraceae</taxon>
        <taxon>Zostera</taxon>
    </lineage>
</organism>
<dbReference type="AlphaFoldDB" id="A0A0K9NQ66"/>
<keyword evidence="2" id="KW-1185">Reference proteome</keyword>
<dbReference type="Proteomes" id="UP000036987">
    <property type="component" value="Unassembled WGS sequence"/>
</dbReference>
<protein>
    <submittedName>
        <fullName evidence="1">Uncharacterized protein</fullName>
    </submittedName>
</protein>
<evidence type="ECO:0000313" key="1">
    <source>
        <dbReference type="EMBL" id="KMZ58934.1"/>
    </source>
</evidence>